<dbReference type="InParanoid" id="A0A059DH43"/>
<evidence type="ECO:0000313" key="3">
    <source>
        <dbReference type="EMBL" id="KCW89530.1"/>
    </source>
</evidence>
<organism evidence="3">
    <name type="scientific">Eucalyptus grandis</name>
    <name type="common">Flooded gum</name>
    <dbReference type="NCBI Taxonomy" id="71139"/>
    <lineage>
        <taxon>Eukaryota</taxon>
        <taxon>Viridiplantae</taxon>
        <taxon>Streptophyta</taxon>
        <taxon>Embryophyta</taxon>
        <taxon>Tracheophyta</taxon>
        <taxon>Spermatophyta</taxon>
        <taxon>Magnoliopsida</taxon>
        <taxon>eudicotyledons</taxon>
        <taxon>Gunneridae</taxon>
        <taxon>Pentapetalae</taxon>
        <taxon>rosids</taxon>
        <taxon>malvids</taxon>
        <taxon>Myrtales</taxon>
        <taxon>Myrtaceae</taxon>
        <taxon>Myrtoideae</taxon>
        <taxon>Eucalypteae</taxon>
        <taxon>Eucalyptus</taxon>
    </lineage>
</organism>
<dbReference type="AlphaFoldDB" id="A0A059DH43"/>
<dbReference type="PANTHER" id="PTHR31533">
    <property type="entry name" value="GPI-ANCHORED PROTEIN LLG1-RELATED-RELATED"/>
    <property type="match status" value="1"/>
</dbReference>
<gene>
    <name evidence="3" type="ORF">EUGRSUZ_A01815</name>
</gene>
<dbReference type="eggNOG" id="ENOG502S17V">
    <property type="taxonomic scope" value="Eukaryota"/>
</dbReference>
<proteinExistence type="predicted"/>
<sequence length="285" mass="31520">MSGLGVILFERDWVNQRRIHLANGQTNELARTPVLLTIEGLVRLLLYKINKPPCRNELVSRKTEKPSTDRKGEHPICSLEIDRPTDSISRLVSGEPRQEAQQKKKKKKKKKSLAMAPKPLPWGCLLLSFLLIGVASSSFIHDGVFESREAAGRSLLQAKKSCSVDFENQNYTILTSQCKGPQYTAKLCCQAFKEFACPFTDQINDLTTDCASTMFSYINLYGKYPPGLFANECKEGKEGLDCSTVPPPAAALKDSVNASGGELVAKQSLSLMFLGGFVTLLLQHF</sequence>
<evidence type="ECO:0000256" key="1">
    <source>
        <dbReference type="SAM" id="MobiDB-lite"/>
    </source>
</evidence>
<dbReference type="InterPro" id="IPR058888">
    <property type="entry name" value="LLG1-like"/>
</dbReference>
<accession>A0A059DH43</accession>
<name>A0A059DH43_EUCGR</name>
<evidence type="ECO:0000259" key="2">
    <source>
        <dbReference type="Pfam" id="PF26578"/>
    </source>
</evidence>
<feature type="compositionally biased region" description="Basic residues" evidence="1">
    <location>
        <begin position="103"/>
        <end position="112"/>
    </location>
</feature>
<reference evidence="3" key="1">
    <citation type="submission" date="2013-07" db="EMBL/GenBank/DDBJ databases">
        <title>The genome of Eucalyptus grandis.</title>
        <authorList>
            <person name="Schmutz J."/>
            <person name="Hayes R."/>
            <person name="Myburg A."/>
            <person name="Tuskan G."/>
            <person name="Grattapaglia D."/>
            <person name="Rokhsar D.S."/>
        </authorList>
    </citation>
    <scope>NUCLEOTIDE SEQUENCE</scope>
    <source>
        <tissue evidence="3">Leaf extractions</tissue>
    </source>
</reference>
<dbReference type="Gramene" id="KCW89530">
    <property type="protein sequence ID" value="KCW89530"/>
    <property type="gene ID" value="EUGRSUZ_A01815"/>
</dbReference>
<feature type="region of interest" description="Disordered" evidence="1">
    <location>
        <begin position="91"/>
        <end position="114"/>
    </location>
</feature>
<dbReference type="InterPro" id="IPR039307">
    <property type="entry name" value="LORELEI-like"/>
</dbReference>
<dbReference type="Pfam" id="PF26578">
    <property type="entry name" value="LLG1"/>
    <property type="match status" value="1"/>
</dbReference>
<dbReference type="PANTHER" id="PTHR31533:SF35">
    <property type="entry name" value="GPI-ANCHORED PROTEIN LLG2-RELATED"/>
    <property type="match status" value="1"/>
</dbReference>
<feature type="domain" description="GPI-anchored protein LLG1-like" evidence="2">
    <location>
        <begin position="164"/>
        <end position="241"/>
    </location>
</feature>
<dbReference type="EMBL" id="KK198753">
    <property type="protein sequence ID" value="KCW89530.1"/>
    <property type="molecule type" value="Genomic_DNA"/>
</dbReference>
<dbReference type="STRING" id="71139.A0A059DH43"/>
<protein>
    <recommendedName>
        <fullName evidence="2">GPI-anchored protein LLG1-like domain-containing protein</fullName>
    </recommendedName>
</protein>